<keyword evidence="3" id="KW-1185">Reference proteome</keyword>
<reference evidence="2" key="1">
    <citation type="submission" date="2020-04" db="EMBL/GenBank/DDBJ databases">
        <authorList>
            <person name="Alioto T."/>
            <person name="Alioto T."/>
            <person name="Gomez Garrido J."/>
        </authorList>
    </citation>
    <scope>NUCLEOTIDE SEQUENCE</scope>
    <source>
        <strain evidence="2">A484AB</strain>
    </source>
</reference>
<evidence type="ECO:0000313" key="3">
    <source>
        <dbReference type="Proteomes" id="UP001152795"/>
    </source>
</evidence>
<dbReference type="PANTHER" id="PTHR46963:SF2">
    <property type="match status" value="1"/>
</dbReference>
<protein>
    <submittedName>
        <fullName evidence="2">Uncharacterized protein</fullName>
    </submittedName>
</protein>
<dbReference type="OrthoDB" id="5988392at2759"/>
<accession>A0A6S7K4I1</accession>
<dbReference type="EMBL" id="CACRXK020024141">
    <property type="protein sequence ID" value="CAB4038378.1"/>
    <property type="molecule type" value="Genomic_DNA"/>
</dbReference>
<evidence type="ECO:0000313" key="2">
    <source>
        <dbReference type="EMBL" id="CAB4038378.1"/>
    </source>
</evidence>
<sequence>MKQMTQNGRLEGENAEQNNTKNSQEKIEEFIHNQKAKTTITKTKSDMKVFQRYLETVNKGEKQIEDLPKAELDHLLCKFFINVRKANGDGYEPSSLSSFQRSLQRY</sequence>
<name>A0A6S7K4I1_PARCT</name>
<dbReference type="AlphaFoldDB" id="A0A6S7K4I1"/>
<proteinExistence type="predicted"/>
<dbReference type="InterPro" id="IPR042838">
    <property type="entry name" value="KIAA1958"/>
</dbReference>
<comment type="caution">
    <text evidence="2">The sequence shown here is derived from an EMBL/GenBank/DDBJ whole genome shotgun (WGS) entry which is preliminary data.</text>
</comment>
<organism evidence="2 3">
    <name type="scientific">Paramuricea clavata</name>
    <name type="common">Red gorgonian</name>
    <name type="synonym">Violescent sea-whip</name>
    <dbReference type="NCBI Taxonomy" id="317549"/>
    <lineage>
        <taxon>Eukaryota</taxon>
        <taxon>Metazoa</taxon>
        <taxon>Cnidaria</taxon>
        <taxon>Anthozoa</taxon>
        <taxon>Octocorallia</taxon>
        <taxon>Malacalcyonacea</taxon>
        <taxon>Plexauridae</taxon>
        <taxon>Paramuricea</taxon>
    </lineage>
</organism>
<dbReference type="Proteomes" id="UP001152795">
    <property type="component" value="Unassembled WGS sequence"/>
</dbReference>
<feature type="region of interest" description="Disordered" evidence="1">
    <location>
        <begin position="1"/>
        <end position="28"/>
    </location>
</feature>
<gene>
    <name evidence="2" type="ORF">PACLA_8A046407</name>
</gene>
<evidence type="ECO:0000256" key="1">
    <source>
        <dbReference type="SAM" id="MobiDB-lite"/>
    </source>
</evidence>
<dbReference type="PANTHER" id="PTHR46963">
    <property type="entry name" value="SIMILAR TO RIKEN CDNA E130308A19"/>
    <property type="match status" value="1"/>
</dbReference>